<name>A0ACD3B4M1_9AGAR</name>
<evidence type="ECO:0000313" key="1">
    <source>
        <dbReference type="EMBL" id="TFK72750.1"/>
    </source>
</evidence>
<accession>A0ACD3B4M1</accession>
<proteinExistence type="predicted"/>
<evidence type="ECO:0000313" key="2">
    <source>
        <dbReference type="Proteomes" id="UP000308600"/>
    </source>
</evidence>
<gene>
    <name evidence="1" type="ORF">BDN72DRAFT_835844</name>
</gene>
<keyword evidence="2" id="KW-1185">Reference proteome</keyword>
<organism evidence="1 2">
    <name type="scientific">Pluteus cervinus</name>
    <dbReference type="NCBI Taxonomy" id="181527"/>
    <lineage>
        <taxon>Eukaryota</taxon>
        <taxon>Fungi</taxon>
        <taxon>Dikarya</taxon>
        <taxon>Basidiomycota</taxon>
        <taxon>Agaricomycotina</taxon>
        <taxon>Agaricomycetes</taxon>
        <taxon>Agaricomycetidae</taxon>
        <taxon>Agaricales</taxon>
        <taxon>Pluteineae</taxon>
        <taxon>Pluteaceae</taxon>
        <taxon>Pluteus</taxon>
    </lineage>
</organism>
<dbReference type="Proteomes" id="UP000308600">
    <property type="component" value="Unassembled WGS sequence"/>
</dbReference>
<reference evidence="1 2" key="1">
    <citation type="journal article" date="2019" name="Nat. Ecol. Evol.">
        <title>Megaphylogeny resolves global patterns of mushroom evolution.</title>
        <authorList>
            <person name="Varga T."/>
            <person name="Krizsan K."/>
            <person name="Foldi C."/>
            <person name="Dima B."/>
            <person name="Sanchez-Garcia M."/>
            <person name="Sanchez-Ramirez S."/>
            <person name="Szollosi G.J."/>
            <person name="Szarkandi J.G."/>
            <person name="Papp V."/>
            <person name="Albert L."/>
            <person name="Andreopoulos W."/>
            <person name="Angelini C."/>
            <person name="Antonin V."/>
            <person name="Barry K.W."/>
            <person name="Bougher N.L."/>
            <person name="Buchanan P."/>
            <person name="Buyck B."/>
            <person name="Bense V."/>
            <person name="Catcheside P."/>
            <person name="Chovatia M."/>
            <person name="Cooper J."/>
            <person name="Damon W."/>
            <person name="Desjardin D."/>
            <person name="Finy P."/>
            <person name="Geml J."/>
            <person name="Haridas S."/>
            <person name="Hughes K."/>
            <person name="Justo A."/>
            <person name="Karasinski D."/>
            <person name="Kautmanova I."/>
            <person name="Kiss B."/>
            <person name="Kocsube S."/>
            <person name="Kotiranta H."/>
            <person name="LaButti K.M."/>
            <person name="Lechner B.E."/>
            <person name="Liimatainen K."/>
            <person name="Lipzen A."/>
            <person name="Lukacs Z."/>
            <person name="Mihaltcheva S."/>
            <person name="Morgado L.N."/>
            <person name="Niskanen T."/>
            <person name="Noordeloos M.E."/>
            <person name="Ohm R.A."/>
            <person name="Ortiz-Santana B."/>
            <person name="Ovrebo C."/>
            <person name="Racz N."/>
            <person name="Riley R."/>
            <person name="Savchenko A."/>
            <person name="Shiryaev A."/>
            <person name="Soop K."/>
            <person name="Spirin V."/>
            <person name="Szebenyi C."/>
            <person name="Tomsovsky M."/>
            <person name="Tulloss R.E."/>
            <person name="Uehling J."/>
            <person name="Grigoriev I.V."/>
            <person name="Vagvolgyi C."/>
            <person name="Papp T."/>
            <person name="Martin F.M."/>
            <person name="Miettinen O."/>
            <person name="Hibbett D.S."/>
            <person name="Nagy L.G."/>
        </authorList>
    </citation>
    <scope>NUCLEOTIDE SEQUENCE [LARGE SCALE GENOMIC DNA]</scope>
    <source>
        <strain evidence="1 2">NL-1719</strain>
    </source>
</reference>
<protein>
    <submittedName>
        <fullName evidence="1">Uncharacterized protein</fullName>
    </submittedName>
</protein>
<dbReference type="EMBL" id="ML208282">
    <property type="protein sequence ID" value="TFK72750.1"/>
    <property type="molecule type" value="Genomic_DNA"/>
</dbReference>
<sequence>MRRVNSGHLVQFATPTFTPLFSPPTTPGHLGMGRKKRARTTKAPAAKRATCARPGVDYFTKLPAELLTEIAKYAHVDIIRQVDHPVPNLAAPHYLKPVLVLAAISRRLRSIITGESSFWSYIRIDARTTREEAVAACLERSKNHPLTILLIGDNDTEPPLFLLEDLIEHLHRWVSFSVMAPTTRYLRFLFGEWRLARRDAPILKKIYVAKTSEDVEEGNFSDDLFKMKFSSIQHVQLSLYPFQSNDTMTTLTRLEVDAPLNGGEFTFAKLASVARDLVHLEYLNVQNALNFDRDDELGLAEEGSIIWPSLLELVVWGENTAEGFIWRYLKLFKAPKLQKFVSISPDTKDFKTDNINASQIAANMPRVQEVTLLCPHVEGDAGQKLFIFFPQVTHLTLCYYTCDGNKPSFNSFFYPEGLSDTKIWPNLKSVSLDIEAEEEALLRSVLDCLQRRGKDGRGIAKIIIPPGELQKARELEVVGAEVCLADIPDFSHYGLGPG</sequence>